<dbReference type="InterPro" id="IPR003825">
    <property type="entry name" value="Colicin-V_CvpA"/>
</dbReference>
<keyword evidence="3 5" id="KW-1133">Transmembrane helix</keyword>
<name>A0A9D2QZI0_9FIRM</name>
<evidence type="ECO:0000313" key="7">
    <source>
        <dbReference type="Proteomes" id="UP000823851"/>
    </source>
</evidence>
<sequence>MNINLLLPALFLLAVWRAFRGFKNGFADEVYRLISLAAAFLVLALLLMAVASFQKNDIKNGAISVMLLLAAGILLHLFGIIMKSLKAIAKLPLFSLLNSLLGFAAGVAEIVLASWIMYCVIQVFPTGEFGEQIMAWTWENEWLTALYNANGISRWVQSFTEAAVDSLPKHKI</sequence>
<organism evidence="6 7">
    <name type="scientific">Candidatus Eisenbergiella stercorigallinarum</name>
    <dbReference type="NCBI Taxonomy" id="2838557"/>
    <lineage>
        <taxon>Bacteria</taxon>
        <taxon>Bacillati</taxon>
        <taxon>Bacillota</taxon>
        <taxon>Clostridia</taxon>
        <taxon>Lachnospirales</taxon>
        <taxon>Lachnospiraceae</taxon>
        <taxon>Eisenbergiella</taxon>
    </lineage>
</organism>
<dbReference type="GO" id="GO:0009403">
    <property type="term" value="P:toxin biosynthetic process"/>
    <property type="evidence" value="ECO:0007669"/>
    <property type="project" value="InterPro"/>
</dbReference>
<reference evidence="6" key="1">
    <citation type="journal article" date="2021" name="PeerJ">
        <title>Extensive microbial diversity within the chicken gut microbiome revealed by metagenomics and culture.</title>
        <authorList>
            <person name="Gilroy R."/>
            <person name="Ravi A."/>
            <person name="Getino M."/>
            <person name="Pursley I."/>
            <person name="Horton D.L."/>
            <person name="Alikhan N.F."/>
            <person name="Baker D."/>
            <person name="Gharbi K."/>
            <person name="Hall N."/>
            <person name="Watson M."/>
            <person name="Adriaenssens E.M."/>
            <person name="Foster-Nyarko E."/>
            <person name="Jarju S."/>
            <person name="Secka A."/>
            <person name="Antonio M."/>
            <person name="Oren A."/>
            <person name="Chaudhuri R.R."/>
            <person name="La Ragione R."/>
            <person name="Hildebrand F."/>
            <person name="Pallen M.J."/>
        </authorList>
    </citation>
    <scope>NUCLEOTIDE SEQUENCE</scope>
    <source>
        <strain evidence="6">ChiHjej8B7-25341</strain>
    </source>
</reference>
<evidence type="ECO:0000256" key="4">
    <source>
        <dbReference type="ARBA" id="ARBA00023136"/>
    </source>
</evidence>
<dbReference type="GO" id="GO:0016020">
    <property type="term" value="C:membrane"/>
    <property type="evidence" value="ECO:0007669"/>
    <property type="project" value="UniProtKB-SubCell"/>
</dbReference>
<dbReference type="EMBL" id="DWUW01000169">
    <property type="protein sequence ID" value="HJD31494.1"/>
    <property type="molecule type" value="Genomic_DNA"/>
</dbReference>
<evidence type="ECO:0000256" key="3">
    <source>
        <dbReference type="ARBA" id="ARBA00022989"/>
    </source>
</evidence>
<feature type="transmembrane region" description="Helical" evidence="5">
    <location>
        <begin position="62"/>
        <end position="81"/>
    </location>
</feature>
<evidence type="ECO:0000313" key="6">
    <source>
        <dbReference type="EMBL" id="HJD31494.1"/>
    </source>
</evidence>
<dbReference type="Pfam" id="PF02674">
    <property type="entry name" value="Colicin_V"/>
    <property type="match status" value="1"/>
</dbReference>
<keyword evidence="4 5" id="KW-0472">Membrane</keyword>
<evidence type="ECO:0000256" key="2">
    <source>
        <dbReference type="ARBA" id="ARBA00022692"/>
    </source>
</evidence>
<comment type="subcellular location">
    <subcellularLocation>
        <location evidence="1">Membrane</location>
        <topology evidence="1">Multi-pass membrane protein</topology>
    </subcellularLocation>
</comment>
<gene>
    <name evidence="6" type="ORF">H9912_06085</name>
</gene>
<evidence type="ECO:0000256" key="5">
    <source>
        <dbReference type="SAM" id="Phobius"/>
    </source>
</evidence>
<protein>
    <submittedName>
        <fullName evidence="6">CvpA family protein</fullName>
    </submittedName>
</protein>
<proteinExistence type="predicted"/>
<accession>A0A9D2QZI0</accession>
<feature type="transmembrane region" description="Helical" evidence="5">
    <location>
        <begin position="30"/>
        <end position="50"/>
    </location>
</feature>
<dbReference type="Proteomes" id="UP000823851">
    <property type="component" value="Unassembled WGS sequence"/>
</dbReference>
<evidence type="ECO:0000256" key="1">
    <source>
        <dbReference type="ARBA" id="ARBA00004141"/>
    </source>
</evidence>
<keyword evidence="2 5" id="KW-0812">Transmembrane</keyword>
<reference evidence="6" key="2">
    <citation type="submission" date="2021-04" db="EMBL/GenBank/DDBJ databases">
        <authorList>
            <person name="Gilroy R."/>
        </authorList>
    </citation>
    <scope>NUCLEOTIDE SEQUENCE</scope>
    <source>
        <strain evidence="6">ChiHjej8B7-25341</strain>
    </source>
</reference>
<comment type="caution">
    <text evidence="6">The sequence shown here is derived from an EMBL/GenBank/DDBJ whole genome shotgun (WGS) entry which is preliminary data.</text>
</comment>
<dbReference type="AlphaFoldDB" id="A0A9D2QZI0"/>
<feature type="transmembrane region" description="Helical" evidence="5">
    <location>
        <begin position="101"/>
        <end position="124"/>
    </location>
</feature>